<protein>
    <submittedName>
        <fullName evidence="3">Serine/threonine protein kinase</fullName>
    </submittedName>
</protein>
<gene>
    <name evidence="3" type="ORF">D7Y13_42000</name>
</gene>
<reference evidence="3 4" key="1">
    <citation type="submission" date="2018-09" db="EMBL/GenBank/DDBJ databases">
        <authorList>
            <person name="Livingstone P.G."/>
            <person name="Whitworth D.E."/>
        </authorList>
    </citation>
    <scope>NUCLEOTIDE SEQUENCE [LARGE SCALE GENOMIC DNA]</scope>
    <source>
        <strain evidence="3 4">CA031B</strain>
    </source>
</reference>
<organism evidence="3 4">
    <name type="scientific">Corallococcus praedator</name>
    <dbReference type="NCBI Taxonomy" id="2316724"/>
    <lineage>
        <taxon>Bacteria</taxon>
        <taxon>Pseudomonadati</taxon>
        <taxon>Myxococcota</taxon>
        <taxon>Myxococcia</taxon>
        <taxon>Myxococcales</taxon>
        <taxon>Cystobacterineae</taxon>
        <taxon>Myxococcaceae</taxon>
        <taxon>Corallococcus</taxon>
    </lineage>
</organism>
<keyword evidence="2" id="KW-0812">Transmembrane</keyword>
<evidence type="ECO:0000313" key="3">
    <source>
        <dbReference type="EMBL" id="RKH87573.1"/>
    </source>
</evidence>
<keyword evidence="4" id="KW-1185">Reference proteome</keyword>
<keyword evidence="3" id="KW-0808">Transferase</keyword>
<evidence type="ECO:0000256" key="1">
    <source>
        <dbReference type="SAM" id="MobiDB-lite"/>
    </source>
</evidence>
<dbReference type="GO" id="GO:0004674">
    <property type="term" value="F:protein serine/threonine kinase activity"/>
    <property type="evidence" value="ECO:0007669"/>
    <property type="project" value="UniProtKB-KW"/>
</dbReference>
<evidence type="ECO:0000313" key="4">
    <source>
        <dbReference type="Proteomes" id="UP000278907"/>
    </source>
</evidence>
<keyword evidence="2" id="KW-0472">Membrane</keyword>
<accession>A0ABX9Q366</accession>
<keyword evidence="3" id="KW-0418">Kinase</keyword>
<name>A0ABX9Q366_9BACT</name>
<feature type="transmembrane region" description="Helical" evidence="2">
    <location>
        <begin position="41"/>
        <end position="61"/>
    </location>
</feature>
<comment type="caution">
    <text evidence="3">The sequence shown here is derived from an EMBL/GenBank/DDBJ whole genome shotgun (WGS) entry which is preliminary data.</text>
</comment>
<evidence type="ECO:0000256" key="2">
    <source>
        <dbReference type="SAM" id="Phobius"/>
    </source>
</evidence>
<keyword evidence="2" id="KW-1133">Transmembrane helix</keyword>
<dbReference type="Proteomes" id="UP000278907">
    <property type="component" value="Unassembled WGS sequence"/>
</dbReference>
<feature type="region of interest" description="Disordered" evidence="1">
    <location>
        <begin position="1"/>
        <end position="26"/>
    </location>
</feature>
<dbReference type="EMBL" id="RAWI01000824">
    <property type="protein sequence ID" value="RKH87573.1"/>
    <property type="molecule type" value="Genomic_DNA"/>
</dbReference>
<sequence length="221" mass="23010">PKAGASVSDAEARRPTTQVPAPVPTEWVVPQDEGAHSARRYVPIAIGAAVLLAAVGVVIAVRAPEVTPPAAVVVATPPPTPKPVTPAPPPEVVAAPVVVTPPPPAVETPPPPVVEDAPVKPSAPVAKNVTVKTVRADTSAPSKGGDSVSEKALKAQILALADEIRASPLYANDKRHKGLSQQTALNTVDRFITLLENAEGAQDRALILKDLREWKANYLRK</sequence>
<feature type="non-terminal residue" evidence="3">
    <location>
        <position position="1"/>
    </location>
</feature>
<keyword evidence="3" id="KW-0723">Serine/threonine-protein kinase</keyword>
<proteinExistence type="predicted"/>